<dbReference type="InterPro" id="IPR050778">
    <property type="entry name" value="Cueball_EGF_LRP_Nidogen"/>
</dbReference>
<dbReference type="InterPro" id="IPR000033">
    <property type="entry name" value="LDLR_classB_rpt"/>
</dbReference>
<feature type="compositionally biased region" description="Basic residues" evidence="1">
    <location>
        <begin position="339"/>
        <end position="351"/>
    </location>
</feature>
<dbReference type="EMBL" id="JAOH01000002">
    <property type="protein sequence ID" value="EUA64585.1"/>
    <property type="molecule type" value="Genomic_DNA"/>
</dbReference>
<reference evidence="2 3" key="1">
    <citation type="submission" date="2013-12" db="EMBL/GenBank/DDBJ databases">
        <authorList>
            <person name="Zelazny A."/>
            <person name="Olivier K."/>
            <person name="Holland S."/>
            <person name="Lenaerts A."/>
            <person name="Ordway D."/>
            <person name="DeGroote M.A."/>
            <person name="Parker T."/>
            <person name="Sizemore C."/>
            <person name="Tallon L.J."/>
            <person name="Sadzewicz L.K."/>
            <person name="Sengamalay N."/>
            <person name="Fraser C.M."/>
            <person name="Hine E."/>
            <person name="Shefchek K.A."/>
            <person name="Das S.P."/>
            <person name="Tettelin H."/>
        </authorList>
    </citation>
    <scope>NUCLEOTIDE SEQUENCE [LARGE SCALE GENOMIC DNA]</scope>
    <source>
        <strain evidence="2 3">1948</strain>
    </source>
</reference>
<name>A0A829QNW4_9MYCO</name>
<evidence type="ECO:0000313" key="3">
    <source>
        <dbReference type="Proteomes" id="UP000021210"/>
    </source>
</evidence>
<dbReference type="InterPro" id="IPR011042">
    <property type="entry name" value="6-blade_b-propeller_TolB-like"/>
</dbReference>
<evidence type="ECO:0000256" key="1">
    <source>
        <dbReference type="SAM" id="MobiDB-lite"/>
    </source>
</evidence>
<evidence type="ECO:0008006" key="4">
    <source>
        <dbReference type="Google" id="ProtNLM"/>
    </source>
</evidence>
<dbReference type="SUPFAM" id="SSF63829">
    <property type="entry name" value="Calcium-dependent phosphotriesterase"/>
    <property type="match status" value="1"/>
</dbReference>
<gene>
    <name evidence="2" type="ORF">I542_4755</name>
</gene>
<dbReference type="PANTHER" id="PTHR46513">
    <property type="entry name" value="VITELLOGENIN RECEPTOR-LIKE PROTEIN-RELATED-RELATED"/>
    <property type="match status" value="1"/>
</dbReference>
<dbReference type="Proteomes" id="UP000021210">
    <property type="component" value="Unassembled WGS sequence"/>
</dbReference>
<proteinExistence type="predicted"/>
<dbReference type="SMART" id="SM00135">
    <property type="entry name" value="LY"/>
    <property type="match status" value="3"/>
</dbReference>
<accession>A0A829QNW4</accession>
<comment type="caution">
    <text evidence="2">The sequence shown here is derived from an EMBL/GenBank/DDBJ whole genome shotgun (WGS) entry which is preliminary data.</text>
</comment>
<evidence type="ECO:0000313" key="2">
    <source>
        <dbReference type="EMBL" id="EUA64585.1"/>
    </source>
</evidence>
<protein>
    <recommendedName>
        <fullName evidence="4">CAS/CSE protein involved in chromosome segregation</fullName>
    </recommendedName>
</protein>
<feature type="region of interest" description="Disordered" evidence="1">
    <location>
        <begin position="332"/>
        <end position="360"/>
    </location>
</feature>
<organism evidence="2 3">
    <name type="scientific">Mycobacteroides abscessus 1948</name>
    <dbReference type="NCBI Taxonomy" id="1299323"/>
    <lineage>
        <taxon>Bacteria</taxon>
        <taxon>Bacillati</taxon>
        <taxon>Actinomycetota</taxon>
        <taxon>Actinomycetes</taxon>
        <taxon>Mycobacteriales</taxon>
        <taxon>Mycobacteriaceae</taxon>
        <taxon>Mycobacteroides</taxon>
        <taxon>Mycobacteroides abscessus</taxon>
    </lineage>
</organism>
<dbReference type="AlphaFoldDB" id="A0A829QNW4"/>
<dbReference type="Gene3D" id="2.120.10.30">
    <property type="entry name" value="TolB, C-terminal domain"/>
    <property type="match status" value="2"/>
</dbReference>
<sequence>MFQYLLALNQVKRSILKFPTSGEEFTELVVDLNELPDGIAVDPARQNIYWTNMGVPTLVDTNAPPTERNLDFSGQTGSIERAAIDGSARTYLLTPGSFVTGKQLSAAWSLGRLYWSDREGAAIRSVLLDGSDLRDEVLVALDDEGRHVARNQCVGIAVDEQNGLLYWTQKGPSKGGDGRIFRTSLKIPAGHTPENRDIEVLWSGLPEPIDIELDLEAGVIYWTDRGAAPLGNTLNKAQIPASGQAGGEVTVLASGFAEAIGLAVDKEGRYRLRERYVRRDSGGQPRWEWRAHVREGRRQPHRNRWSLNQLTNHRHRPLETAIDRTERDVLTPGRYRQSPGRRARRRNTRPPHRPDLRHPRRCGASLRRLGGITTVSKGVP</sequence>